<dbReference type="PANTHER" id="PTHR48081">
    <property type="entry name" value="AB HYDROLASE SUPERFAMILY PROTEIN C4A8.06C"/>
    <property type="match status" value="1"/>
</dbReference>
<dbReference type="Gene3D" id="3.40.50.1820">
    <property type="entry name" value="alpha/beta hydrolase"/>
    <property type="match status" value="1"/>
</dbReference>
<gene>
    <name evidence="3" type="ORF">MCHLO_07680</name>
</gene>
<dbReference type="SUPFAM" id="SSF53474">
    <property type="entry name" value="alpha/beta-Hydrolases"/>
    <property type="match status" value="1"/>
</dbReference>
<sequence>MSQQQPEQQLDFASGDLDLLGQRSAFNATVRDATRNAWASKLPGDDEYTVIDHQVAVEGSEILVRAVVPTPKNELERFPLLFWTHGGGWFAGDLDSNDYPLRMLSHELRLAVFNVDYRLAPEHRHPTQVNDSYAALKWAAANTDLLRADLKRGFIVAGESSGAHIAAVLVQRSRDDPFFKDYPITGQLLQIPPLLHPDAADRVSEKLRVRLRSYEENKNAATLTSESMRFYWSLLLAENNPHSASDPEVSPFLHPNLRGLPPAVIQIAEADPLRDEAILYGELLAEAGGKARVIMYLGVPHGFSTFFPEHEQSVKLEFDVRQGLRWLLDGAP</sequence>
<organism evidence="3 4">
    <name type="scientific">Mycena chlorophos</name>
    <name type="common">Agaric fungus</name>
    <name type="synonym">Agaricus chlorophos</name>
    <dbReference type="NCBI Taxonomy" id="658473"/>
    <lineage>
        <taxon>Eukaryota</taxon>
        <taxon>Fungi</taxon>
        <taxon>Dikarya</taxon>
        <taxon>Basidiomycota</taxon>
        <taxon>Agaricomycotina</taxon>
        <taxon>Agaricomycetes</taxon>
        <taxon>Agaricomycetidae</taxon>
        <taxon>Agaricales</taxon>
        <taxon>Marasmiineae</taxon>
        <taxon>Mycenaceae</taxon>
        <taxon>Mycena</taxon>
    </lineage>
</organism>
<dbReference type="Pfam" id="PF07859">
    <property type="entry name" value="Abhydrolase_3"/>
    <property type="match status" value="1"/>
</dbReference>
<reference evidence="3" key="1">
    <citation type="submission" date="2014-09" db="EMBL/GenBank/DDBJ databases">
        <title>Genome sequence of the luminous mushroom Mycena chlorophos for searching fungal bioluminescence genes.</title>
        <authorList>
            <person name="Tanaka Y."/>
            <person name="Kasuga D."/>
            <person name="Oba Y."/>
            <person name="Hase S."/>
            <person name="Sato K."/>
            <person name="Oba Y."/>
            <person name="Sakakibara Y."/>
        </authorList>
    </citation>
    <scope>NUCLEOTIDE SEQUENCE</scope>
</reference>
<dbReference type="PANTHER" id="PTHR48081:SF8">
    <property type="entry name" value="ALPHA_BETA HYDROLASE FOLD-3 DOMAIN-CONTAINING PROTEIN-RELATED"/>
    <property type="match status" value="1"/>
</dbReference>
<dbReference type="Proteomes" id="UP000815677">
    <property type="component" value="Unassembled WGS sequence"/>
</dbReference>
<dbReference type="EMBL" id="DF846472">
    <property type="protein sequence ID" value="GAT50438.1"/>
    <property type="molecule type" value="Genomic_DNA"/>
</dbReference>
<dbReference type="InterPro" id="IPR029058">
    <property type="entry name" value="AB_hydrolase_fold"/>
</dbReference>
<keyword evidence="4" id="KW-1185">Reference proteome</keyword>
<accession>A0ABQ0LH61</accession>
<protein>
    <recommendedName>
        <fullName evidence="2">Alpha/beta hydrolase fold-3 domain-containing protein</fullName>
    </recommendedName>
</protein>
<evidence type="ECO:0000313" key="3">
    <source>
        <dbReference type="EMBL" id="GAT50438.1"/>
    </source>
</evidence>
<evidence type="ECO:0000256" key="1">
    <source>
        <dbReference type="ARBA" id="ARBA00022801"/>
    </source>
</evidence>
<dbReference type="InterPro" id="IPR050300">
    <property type="entry name" value="GDXG_lipolytic_enzyme"/>
</dbReference>
<feature type="domain" description="Alpha/beta hydrolase fold-3" evidence="2">
    <location>
        <begin position="81"/>
        <end position="303"/>
    </location>
</feature>
<name>A0ABQ0LH61_MYCCL</name>
<dbReference type="InterPro" id="IPR013094">
    <property type="entry name" value="AB_hydrolase_3"/>
</dbReference>
<keyword evidence="1" id="KW-0378">Hydrolase</keyword>
<proteinExistence type="predicted"/>
<evidence type="ECO:0000259" key="2">
    <source>
        <dbReference type="Pfam" id="PF07859"/>
    </source>
</evidence>
<evidence type="ECO:0000313" key="4">
    <source>
        <dbReference type="Proteomes" id="UP000815677"/>
    </source>
</evidence>